<comment type="caution">
    <text evidence="2">The sequence shown here is derived from an EMBL/GenBank/DDBJ whole genome shotgun (WGS) entry which is preliminary data.</text>
</comment>
<evidence type="ECO:0000259" key="1">
    <source>
        <dbReference type="Pfam" id="PF10593"/>
    </source>
</evidence>
<evidence type="ECO:0000313" key="2">
    <source>
        <dbReference type="EMBL" id="MDT0576841.1"/>
    </source>
</evidence>
<accession>A0ABU2ZKE5</accession>
<dbReference type="InterPro" id="IPR018310">
    <property type="entry name" value="Put_endonuclease_Z1-dom"/>
</dbReference>
<keyword evidence="3" id="KW-1185">Reference proteome</keyword>
<dbReference type="Proteomes" id="UP001259803">
    <property type="component" value="Unassembled WGS sequence"/>
</dbReference>
<name>A0ABU2ZKE5_9SPHN</name>
<feature type="domain" description="Putative endonuclease Z1" evidence="1">
    <location>
        <begin position="84"/>
        <end position="155"/>
    </location>
</feature>
<organism evidence="2 3">
    <name type="scientific">Croceicoccus esteveae</name>
    <dbReference type="NCBI Taxonomy" id="3075597"/>
    <lineage>
        <taxon>Bacteria</taxon>
        <taxon>Pseudomonadati</taxon>
        <taxon>Pseudomonadota</taxon>
        <taxon>Alphaproteobacteria</taxon>
        <taxon>Sphingomonadales</taxon>
        <taxon>Erythrobacteraceae</taxon>
        <taxon>Croceicoccus</taxon>
    </lineage>
</organism>
<sequence>MRPTCLKGENNGNPPFLLKKMQCKQCLIAVRLNPFLGFCNSDDGYQILAAWQSVKSCRQKRAISRFGIVCTKAFISAIYRRRRRLVAVSATSPAELDYHGGGGGQTMIAVGGFSPSRGLTLEGLNVSCFLRSSVMYDTLMQMVRWFDFRPVYENLQLELDFMQRANATLEQFGLAVRSHPSALMVTARNKMRQKQAMGGLSNGSSRQRSRHWRRGRFSLTAVHAISFCRIWPPTGTHRTPLDRVRAGKDVGVGGNALFSASSTAYNTARLSCCSTSARTSATPRSPPERRTSWLCSCLEA</sequence>
<proteinExistence type="predicted"/>
<dbReference type="EMBL" id="JAVRHS010000011">
    <property type="protein sequence ID" value="MDT0576841.1"/>
    <property type="molecule type" value="Genomic_DNA"/>
</dbReference>
<dbReference type="Pfam" id="PF10593">
    <property type="entry name" value="Z1"/>
    <property type="match status" value="1"/>
</dbReference>
<dbReference type="RefSeq" id="WP_311341409.1">
    <property type="nucleotide sequence ID" value="NZ_JAVRHS010000011.1"/>
</dbReference>
<protein>
    <submittedName>
        <fullName evidence="2">Z1 domain-containing protein</fullName>
    </submittedName>
</protein>
<reference evidence="2 3" key="1">
    <citation type="submission" date="2023-09" db="EMBL/GenBank/DDBJ databases">
        <authorList>
            <person name="Rey-Velasco X."/>
        </authorList>
    </citation>
    <scope>NUCLEOTIDE SEQUENCE [LARGE SCALE GENOMIC DNA]</scope>
    <source>
        <strain evidence="2 3">F390</strain>
    </source>
</reference>
<evidence type="ECO:0000313" key="3">
    <source>
        <dbReference type="Proteomes" id="UP001259803"/>
    </source>
</evidence>
<gene>
    <name evidence="2" type="ORF">RM533_11720</name>
</gene>